<feature type="domain" description="Terminase ATPase subunit N-terminal" evidence="1">
    <location>
        <begin position="17"/>
        <end position="56"/>
    </location>
</feature>
<dbReference type="Pfam" id="PF06056">
    <property type="entry name" value="Terminase_5"/>
    <property type="match status" value="1"/>
</dbReference>
<proteinExistence type="predicted"/>
<dbReference type="RefSeq" id="WP_264207599.1">
    <property type="nucleotide sequence ID" value="NZ_JAOZEW010000020.1"/>
</dbReference>
<evidence type="ECO:0000313" key="3">
    <source>
        <dbReference type="Proteomes" id="UP001151079"/>
    </source>
</evidence>
<reference evidence="2" key="1">
    <citation type="submission" date="2022-10" db="EMBL/GenBank/DDBJ databases">
        <title>Two novel species of Flavobacterium.</title>
        <authorList>
            <person name="Liu Q."/>
            <person name="Xin Y.-H."/>
        </authorList>
    </citation>
    <scope>NUCLEOTIDE SEQUENCE</scope>
    <source>
        <strain evidence="2">LS1R49</strain>
    </source>
</reference>
<dbReference type="EMBL" id="JAOZEW010000020">
    <property type="protein sequence ID" value="MCV9929513.1"/>
    <property type="molecule type" value="Genomic_DNA"/>
</dbReference>
<sequence>MKKIELVEKSAEINIAEMLFIEKNFTIKAIAEKLGKHPKTIASWRDKYGWDTAKELLQASPLELNKLLLKEAINISKGGVASFDSVALGRVMKAFDYMAKKTNPTVVMDVLMELDTFHSQIDPKEAAKQTAIHKQFLLHKIQMQG</sequence>
<dbReference type="Proteomes" id="UP001151079">
    <property type="component" value="Unassembled WGS sequence"/>
</dbReference>
<accession>A0A9X2ZKS1</accession>
<evidence type="ECO:0000259" key="1">
    <source>
        <dbReference type="Pfam" id="PF06056"/>
    </source>
</evidence>
<protein>
    <recommendedName>
        <fullName evidence="1">Terminase ATPase subunit N-terminal domain-containing protein</fullName>
    </recommendedName>
</protein>
<keyword evidence="3" id="KW-1185">Reference proteome</keyword>
<name>A0A9X2ZKS1_9FLAO</name>
<organism evidence="2 3">
    <name type="scientific">Flavobacterium shii</name>
    <dbReference type="NCBI Taxonomy" id="2987687"/>
    <lineage>
        <taxon>Bacteria</taxon>
        <taxon>Pseudomonadati</taxon>
        <taxon>Bacteroidota</taxon>
        <taxon>Flavobacteriia</taxon>
        <taxon>Flavobacteriales</taxon>
        <taxon>Flavobacteriaceae</taxon>
        <taxon>Flavobacterium</taxon>
    </lineage>
</organism>
<dbReference type="AlphaFoldDB" id="A0A9X2ZKS1"/>
<gene>
    <name evidence="2" type="ORF">OIU83_17765</name>
</gene>
<dbReference type="InterPro" id="IPR010332">
    <property type="entry name" value="ATPase_terminase-su_N"/>
</dbReference>
<evidence type="ECO:0000313" key="2">
    <source>
        <dbReference type="EMBL" id="MCV9929513.1"/>
    </source>
</evidence>
<comment type="caution">
    <text evidence="2">The sequence shown here is derived from an EMBL/GenBank/DDBJ whole genome shotgun (WGS) entry which is preliminary data.</text>
</comment>